<keyword evidence="1" id="KW-1133">Transmembrane helix</keyword>
<evidence type="ECO:0000313" key="3">
    <source>
        <dbReference type="Proteomes" id="UP000824091"/>
    </source>
</evidence>
<dbReference type="Pfam" id="PF06912">
    <property type="entry name" value="DUF1275"/>
    <property type="match status" value="1"/>
</dbReference>
<reference evidence="2" key="2">
    <citation type="journal article" date="2021" name="PeerJ">
        <title>Extensive microbial diversity within the chicken gut microbiome revealed by metagenomics and culture.</title>
        <authorList>
            <person name="Gilroy R."/>
            <person name="Ravi A."/>
            <person name="Getino M."/>
            <person name="Pursley I."/>
            <person name="Horton D.L."/>
            <person name="Alikhan N.F."/>
            <person name="Baker D."/>
            <person name="Gharbi K."/>
            <person name="Hall N."/>
            <person name="Watson M."/>
            <person name="Adriaenssens E.M."/>
            <person name="Foster-Nyarko E."/>
            <person name="Jarju S."/>
            <person name="Secka A."/>
            <person name="Antonio M."/>
            <person name="Oren A."/>
            <person name="Chaudhuri R.R."/>
            <person name="La Ragione R."/>
            <person name="Hildebrand F."/>
            <person name="Pallen M.J."/>
        </authorList>
    </citation>
    <scope>NUCLEOTIDE SEQUENCE</scope>
    <source>
        <strain evidence="2">11300</strain>
    </source>
</reference>
<feature type="transmembrane region" description="Helical" evidence="1">
    <location>
        <begin position="38"/>
        <end position="57"/>
    </location>
</feature>
<protein>
    <submittedName>
        <fullName evidence="2">DUF1275 domain-containing protein</fullName>
    </submittedName>
</protein>
<keyword evidence="1" id="KW-0472">Membrane</keyword>
<feature type="transmembrane region" description="Helical" evidence="1">
    <location>
        <begin position="155"/>
        <end position="177"/>
    </location>
</feature>
<organism evidence="2 3">
    <name type="scientific">Candidatus Fimisoma avicola</name>
    <dbReference type="NCBI Taxonomy" id="2840826"/>
    <lineage>
        <taxon>Bacteria</taxon>
        <taxon>Bacillati</taxon>
        <taxon>Bacillota</taxon>
        <taxon>Clostridia</taxon>
        <taxon>Eubacteriales</taxon>
        <taxon>Candidatus Fimisoma</taxon>
    </lineage>
</organism>
<evidence type="ECO:0000313" key="2">
    <source>
        <dbReference type="EMBL" id="HIU28038.1"/>
    </source>
</evidence>
<reference evidence="2" key="1">
    <citation type="submission" date="2020-10" db="EMBL/GenBank/DDBJ databases">
        <authorList>
            <person name="Gilroy R."/>
        </authorList>
    </citation>
    <scope>NUCLEOTIDE SEQUENCE</scope>
    <source>
        <strain evidence="2">11300</strain>
    </source>
</reference>
<dbReference type="AlphaFoldDB" id="A0A9D1I6E4"/>
<dbReference type="EMBL" id="DVMO01000098">
    <property type="protein sequence ID" value="HIU28038.1"/>
    <property type="molecule type" value="Genomic_DNA"/>
</dbReference>
<dbReference type="PANTHER" id="PTHR37314">
    <property type="entry name" value="SLR0142 PROTEIN"/>
    <property type="match status" value="1"/>
</dbReference>
<keyword evidence="1" id="KW-0812">Transmembrane</keyword>
<feature type="transmembrane region" description="Helical" evidence="1">
    <location>
        <begin position="78"/>
        <end position="93"/>
    </location>
</feature>
<name>A0A9D1I6E4_9FIRM</name>
<accession>A0A9D1I6E4</accession>
<dbReference type="Proteomes" id="UP000824091">
    <property type="component" value="Unassembled WGS sequence"/>
</dbReference>
<evidence type="ECO:0000256" key="1">
    <source>
        <dbReference type="SAM" id="Phobius"/>
    </source>
</evidence>
<gene>
    <name evidence="2" type="ORF">IAD16_06655</name>
</gene>
<dbReference type="PANTHER" id="PTHR37314:SF4">
    <property type="entry name" value="UPF0700 TRANSMEMBRANE PROTEIN YOAK"/>
    <property type="match status" value="1"/>
</dbReference>
<dbReference type="InterPro" id="IPR010699">
    <property type="entry name" value="DUF1275"/>
</dbReference>
<feature type="transmembrane region" description="Helical" evidence="1">
    <location>
        <begin position="183"/>
        <end position="201"/>
    </location>
</feature>
<feature type="transmembrane region" description="Helical" evidence="1">
    <location>
        <begin position="99"/>
        <end position="116"/>
    </location>
</feature>
<proteinExistence type="predicted"/>
<comment type="caution">
    <text evidence="2">The sequence shown here is derived from an EMBL/GenBank/DDBJ whole genome shotgun (WGS) entry which is preliminary data.</text>
</comment>
<sequence length="213" mass="23522">MIGGYMNAYTYMTRDGILANMHTANMSHLGISLALGDWAGALLYFLPVLACISGAVFSQWLKKLVSTAGKKGDWRKKALVLEAAMLFAVGFVPAGTANIAVTVFISFVMGFQLCLFRTCMGVAHNTTICTGNIRNVGQKLYGFLTTRDSRSFKTFFIFFILTFSFMIGAVPGTLISIWLSERAVWVCSTALLLQAMWMGSWEKRKSSVQNLNF</sequence>